<feature type="domain" description="Nitrite/Sulfite reductase ferredoxin-like" evidence="6">
    <location>
        <begin position="109"/>
        <end position="171"/>
    </location>
</feature>
<keyword evidence="2" id="KW-0479">Metal-binding</keyword>
<dbReference type="STRING" id="340177.Cag_1956"/>
<dbReference type="GO" id="GO:0020037">
    <property type="term" value="F:heme binding"/>
    <property type="evidence" value="ECO:0007669"/>
    <property type="project" value="InterPro"/>
</dbReference>
<dbReference type="PANTHER" id="PTHR11493">
    <property type="entry name" value="SULFITE REDUCTASE [NADPH] SUBUNIT BETA-RELATED"/>
    <property type="match status" value="1"/>
</dbReference>
<dbReference type="NCBIfam" id="TIGR02064">
    <property type="entry name" value="dsrA"/>
    <property type="match status" value="1"/>
</dbReference>
<evidence type="ECO:0000256" key="1">
    <source>
        <dbReference type="ARBA" id="ARBA00022485"/>
    </source>
</evidence>
<dbReference type="GO" id="GO:0000103">
    <property type="term" value="P:sulfate assimilation"/>
    <property type="evidence" value="ECO:0007669"/>
    <property type="project" value="TreeGrafter"/>
</dbReference>
<dbReference type="HOGENOM" id="CLU_660112_0_0_10"/>
<dbReference type="InterPro" id="IPR045169">
    <property type="entry name" value="NO2/SO3_Rdtase_4Fe4S_prot"/>
</dbReference>
<evidence type="ECO:0000256" key="3">
    <source>
        <dbReference type="ARBA" id="ARBA00023004"/>
    </source>
</evidence>
<feature type="domain" description="Nitrite/sulphite reductase 4Fe-4S" evidence="5">
    <location>
        <begin position="180"/>
        <end position="401"/>
    </location>
</feature>
<dbReference type="OrthoDB" id="9800558at2"/>
<dbReference type="InterPro" id="IPR006067">
    <property type="entry name" value="NO2/SO3_Rdtase_4Fe4S_dom"/>
</dbReference>
<dbReference type="PANTHER" id="PTHR11493:SF54">
    <property type="entry name" value="ANAEROBIC SULFITE REDUCTASE SUBUNIT C"/>
    <property type="match status" value="1"/>
</dbReference>
<dbReference type="Gene3D" id="3.30.70.2500">
    <property type="match status" value="1"/>
</dbReference>
<sequence>MEGAQKAASDEVKCCCSNGCGGGNGTFLNPTPMLDKLEDGPWPSFVSGFKQLAERTENTMLRGVMDQLEYSYNTKMGYWKGGLVTVDGYGAGVITRYSMIKDKFPEAVEFHTMRIQPAPGLHYSTEMLRELCDIWEKYGSGIITLHGQTGDIMLQGIEQDKVQACFDELNQRGWDLGGAGAGMRTAVSCIGQGRCENACYDNLKAHLKILKHFVGPLHRPEWNYKLKFKFSACPNDCTNAIMRSDFAVIGTWKDAIQIDKEEAKAWIAERGMDVFVNQVLNLCPTHAISLKDGEMAIESRDCVRCMHCLNAMPKALSPGKERGISLLMGGKNTLKVGVNMGSLIVPFMKFETDEDMDEFIELIEEIIDWWDDHGLDHERIGETIERVGLKQFIEGVGLDLDINMVSRPRDNPYFKAEY</sequence>
<dbReference type="GO" id="GO:0051539">
    <property type="term" value="F:4 iron, 4 sulfur cluster binding"/>
    <property type="evidence" value="ECO:0007669"/>
    <property type="project" value="UniProtKB-KW"/>
</dbReference>
<dbReference type="KEGG" id="cch:Cag_1956"/>
<gene>
    <name evidence="7" type="ordered locus">Cag_1956</name>
</gene>
<dbReference type="Gene3D" id="6.10.140.1420">
    <property type="match status" value="1"/>
</dbReference>
<dbReference type="InterPro" id="IPR011806">
    <property type="entry name" value="DsrA"/>
</dbReference>
<keyword evidence="1" id="KW-0004">4Fe-4S</keyword>
<organism evidence="7">
    <name type="scientific">Chlorobium chlorochromatii (strain CaD3)</name>
    <dbReference type="NCBI Taxonomy" id="340177"/>
    <lineage>
        <taxon>Bacteria</taxon>
        <taxon>Pseudomonadati</taxon>
        <taxon>Chlorobiota</taxon>
        <taxon>Chlorobiia</taxon>
        <taxon>Chlorobiales</taxon>
        <taxon>Chlorobiaceae</taxon>
        <taxon>Chlorobium/Pelodictyon group</taxon>
        <taxon>Chlorobium</taxon>
    </lineage>
</organism>
<dbReference type="InterPro" id="IPR045854">
    <property type="entry name" value="NO2/SO3_Rdtase_4Fe4S_sf"/>
</dbReference>
<dbReference type="Pfam" id="PF01077">
    <property type="entry name" value="NIR_SIR"/>
    <property type="match status" value="1"/>
</dbReference>
<evidence type="ECO:0000256" key="2">
    <source>
        <dbReference type="ARBA" id="ARBA00022723"/>
    </source>
</evidence>
<proteinExistence type="predicted"/>
<dbReference type="InterPro" id="IPR005117">
    <property type="entry name" value="NiRdtase/SiRdtase_haem-b_fer"/>
</dbReference>
<dbReference type="Gene3D" id="3.30.413.10">
    <property type="entry name" value="Sulfite Reductase Hemoprotein, domain 1"/>
    <property type="match status" value="1"/>
</dbReference>
<evidence type="ECO:0000259" key="6">
    <source>
        <dbReference type="Pfam" id="PF03460"/>
    </source>
</evidence>
<name>Q3AP71_CHLCH</name>
<keyword evidence="7" id="KW-0560">Oxidoreductase</keyword>
<dbReference type="EMBL" id="CP000108">
    <property type="protein sequence ID" value="ABB29204.1"/>
    <property type="molecule type" value="Genomic_DNA"/>
</dbReference>
<evidence type="ECO:0000313" key="7">
    <source>
        <dbReference type="EMBL" id="ABB29204.1"/>
    </source>
</evidence>
<dbReference type="Gene3D" id="3.30.70.20">
    <property type="match status" value="1"/>
</dbReference>
<dbReference type="EC" id="1.8.99.1" evidence="7"/>
<dbReference type="eggNOG" id="COG2221">
    <property type="taxonomic scope" value="Bacteria"/>
</dbReference>
<evidence type="ECO:0000256" key="4">
    <source>
        <dbReference type="ARBA" id="ARBA00023014"/>
    </source>
</evidence>
<dbReference type="AlphaFoldDB" id="Q3AP71"/>
<dbReference type="SUPFAM" id="SSF56014">
    <property type="entry name" value="Nitrite and sulphite reductase 4Fe-4S domain-like"/>
    <property type="match status" value="1"/>
</dbReference>
<dbReference type="GO" id="GO:0050311">
    <property type="term" value="F:sulfite reductase (ferredoxin) activity"/>
    <property type="evidence" value="ECO:0007669"/>
    <property type="project" value="TreeGrafter"/>
</dbReference>
<protein>
    <submittedName>
        <fullName evidence="7">Dissimilatory sulfite reductase alpha subunit</fullName>
        <ecNumber evidence="7">1.8.99.1</ecNumber>
    </submittedName>
</protein>
<dbReference type="Pfam" id="PF03460">
    <property type="entry name" value="NIR_SIR_ferr"/>
    <property type="match status" value="1"/>
</dbReference>
<dbReference type="GO" id="GO:0018551">
    <property type="term" value="F:dissimilatory sulfite reductase (NADH) activity"/>
    <property type="evidence" value="ECO:0007669"/>
    <property type="project" value="InterPro"/>
</dbReference>
<keyword evidence="4" id="KW-0411">Iron-sulfur</keyword>
<dbReference type="SUPFAM" id="SSF54862">
    <property type="entry name" value="4Fe-4S ferredoxins"/>
    <property type="match status" value="1"/>
</dbReference>
<dbReference type="GO" id="GO:0016002">
    <property type="term" value="F:sulfite reductase activity"/>
    <property type="evidence" value="ECO:0007669"/>
    <property type="project" value="TreeGrafter"/>
</dbReference>
<evidence type="ECO:0000259" key="5">
    <source>
        <dbReference type="Pfam" id="PF01077"/>
    </source>
</evidence>
<accession>Q3AP71</accession>
<keyword evidence="3" id="KW-0408">Iron</keyword>
<dbReference type="InterPro" id="IPR036136">
    <property type="entry name" value="Nit/Sulf_reduc_fer-like_dom_sf"/>
</dbReference>
<dbReference type="GO" id="GO:0046872">
    <property type="term" value="F:metal ion binding"/>
    <property type="evidence" value="ECO:0007669"/>
    <property type="project" value="UniProtKB-KW"/>
</dbReference>
<dbReference type="SUPFAM" id="SSF55124">
    <property type="entry name" value="Nitrite/Sulfite reductase N-terminal domain-like"/>
    <property type="match status" value="1"/>
</dbReference>
<dbReference type="GO" id="GO:0009337">
    <property type="term" value="C:sulfite reductase complex (NADPH)"/>
    <property type="evidence" value="ECO:0007669"/>
    <property type="project" value="TreeGrafter"/>
</dbReference>
<reference evidence="7" key="1">
    <citation type="submission" date="2005-08" db="EMBL/GenBank/DDBJ databases">
        <title>Complete sequence of Chlorobium chlorochromatii CaD3.</title>
        <authorList>
            <person name="Copeland A."/>
            <person name="Lucas S."/>
            <person name="Lapidus A."/>
            <person name="Barry K."/>
            <person name="Detter J.C."/>
            <person name="Glavina T."/>
            <person name="Hammon N."/>
            <person name="Israni S."/>
            <person name="Pitluck S."/>
            <person name="Bryant D."/>
            <person name="Schmutz J."/>
            <person name="Larimer F."/>
            <person name="Land M."/>
            <person name="Kyrpides N."/>
            <person name="Ivanova N."/>
            <person name="Richardson P."/>
        </authorList>
    </citation>
    <scope>NUCLEOTIDE SEQUENCE [LARGE SCALE GENOMIC DNA]</scope>
    <source>
        <strain evidence="7">CaD3</strain>
    </source>
</reference>